<organism evidence="2 3">
    <name type="scientific">Aquimarina muelleri</name>
    <dbReference type="NCBI Taxonomy" id="279356"/>
    <lineage>
        <taxon>Bacteria</taxon>
        <taxon>Pseudomonadati</taxon>
        <taxon>Bacteroidota</taxon>
        <taxon>Flavobacteriia</taxon>
        <taxon>Flavobacteriales</taxon>
        <taxon>Flavobacteriaceae</taxon>
        <taxon>Aquimarina</taxon>
    </lineage>
</organism>
<dbReference type="AlphaFoldDB" id="A0A918JVJ0"/>
<dbReference type="EMBL" id="BMWS01000015">
    <property type="protein sequence ID" value="GGX21190.1"/>
    <property type="molecule type" value="Genomic_DNA"/>
</dbReference>
<protein>
    <submittedName>
        <fullName evidence="2">Membrane protein</fullName>
    </submittedName>
</protein>
<evidence type="ECO:0000256" key="1">
    <source>
        <dbReference type="SAM" id="SignalP"/>
    </source>
</evidence>
<comment type="caution">
    <text evidence="2">The sequence shown here is derived from an EMBL/GenBank/DDBJ whole genome shotgun (WGS) entry which is preliminary data.</text>
</comment>
<feature type="signal peptide" evidence="1">
    <location>
        <begin position="1"/>
        <end position="21"/>
    </location>
</feature>
<keyword evidence="1" id="KW-0732">Signal</keyword>
<evidence type="ECO:0000313" key="3">
    <source>
        <dbReference type="Proteomes" id="UP000601108"/>
    </source>
</evidence>
<reference evidence="2 3" key="1">
    <citation type="journal article" date="2014" name="Int. J. Syst. Evol. Microbiol.">
        <title>Complete genome sequence of Corynebacterium casei LMG S-19264T (=DSM 44701T), isolated from a smear-ripened cheese.</title>
        <authorList>
            <consortium name="US DOE Joint Genome Institute (JGI-PGF)"/>
            <person name="Walter F."/>
            <person name="Albersmeier A."/>
            <person name="Kalinowski J."/>
            <person name="Ruckert C."/>
        </authorList>
    </citation>
    <scope>NUCLEOTIDE SEQUENCE [LARGE SCALE GENOMIC DNA]</scope>
    <source>
        <strain evidence="2 3">KCTC 12285</strain>
    </source>
</reference>
<keyword evidence="3" id="KW-1185">Reference proteome</keyword>
<name>A0A918JVJ0_9FLAO</name>
<dbReference type="Proteomes" id="UP000601108">
    <property type="component" value="Unassembled WGS sequence"/>
</dbReference>
<proteinExistence type="predicted"/>
<accession>A0A918JVJ0</accession>
<evidence type="ECO:0000313" key="2">
    <source>
        <dbReference type="EMBL" id="GGX21190.1"/>
    </source>
</evidence>
<sequence length="294" mass="33410">MKKSTILIFLLLIAGKYKTLAQQDNTDSNPIGKTKEKTKNKGKVYFYWGWNISQYSSSDIRFYGDNYDFTVQNTKAEDKVAKPIGYDKYLNPGNMTIPQTNARLGYYFHDNWNASIGLDHMKYVVTQFQTAQVSGDINLTSQNEGFTSFNGVYNNTDTILSEEFVSFEHTDGLNYINLEVARVDNLGDYIGLNPDKIQINLTEGLSAGMLIPKTNSKILGKERYDEFHLAGYGISLKGGINVTFFKYFFIQAEVKTGFINLPDIRTTKNSADRAKQHFFFSQQNITFGGIFKVF</sequence>
<gene>
    <name evidence="2" type="ORF">GCM10007384_23010</name>
</gene>
<dbReference type="RefSeq" id="WP_081414626.1">
    <property type="nucleotide sequence ID" value="NZ_BMWS01000015.1"/>
</dbReference>
<feature type="chain" id="PRO_5037617974" evidence="1">
    <location>
        <begin position="22"/>
        <end position="294"/>
    </location>
</feature>